<dbReference type="SUPFAM" id="SSF52540">
    <property type="entry name" value="P-loop containing nucleoside triphosphate hydrolases"/>
    <property type="match status" value="1"/>
</dbReference>
<evidence type="ECO:0000259" key="6">
    <source>
        <dbReference type="PROSITE" id="PS51635"/>
    </source>
</evidence>
<feature type="region of interest" description="Disordered" evidence="5">
    <location>
        <begin position="375"/>
        <end position="428"/>
    </location>
</feature>
<proteinExistence type="predicted"/>
<keyword evidence="1 4" id="KW-0378">Hydrolase</keyword>
<feature type="compositionally biased region" description="Polar residues" evidence="5">
    <location>
        <begin position="375"/>
        <end position="396"/>
    </location>
</feature>
<evidence type="ECO:0000256" key="3">
    <source>
        <dbReference type="ARBA" id="ARBA00023098"/>
    </source>
</evidence>
<accession>A0AAN6S6G9</accession>
<dbReference type="Gene3D" id="3.40.1090.10">
    <property type="entry name" value="Cytosolic phospholipase A2 catalytic domain"/>
    <property type="match status" value="1"/>
</dbReference>
<organism evidence="7 8">
    <name type="scientific">Diplogelasinospora grovesii</name>
    <dbReference type="NCBI Taxonomy" id="303347"/>
    <lineage>
        <taxon>Eukaryota</taxon>
        <taxon>Fungi</taxon>
        <taxon>Dikarya</taxon>
        <taxon>Ascomycota</taxon>
        <taxon>Pezizomycotina</taxon>
        <taxon>Sordariomycetes</taxon>
        <taxon>Sordariomycetidae</taxon>
        <taxon>Sordariales</taxon>
        <taxon>Diplogelasinosporaceae</taxon>
        <taxon>Diplogelasinospora</taxon>
    </lineage>
</organism>
<dbReference type="GO" id="GO:0043531">
    <property type="term" value="F:ADP binding"/>
    <property type="evidence" value="ECO:0007669"/>
    <property type="project" value="InterPro"/>
</dbReference>
<evidence type="ECO:0000256" key="4">
    <source>
        <dbReference type="PROSITE-ProRule" id="PRU01161"/>
    </source>
</evidence>
<dbReference type="InterPro" id="IPR016035">
    <property type="entry name" value="Acyl_Trfase/lysoPLipase"/>
</dbReference>
<keyword evidence="2 4" id="KW-0442">Lipid degradation</keyword>
<dbReference type="SUPFAM" id="SSF52151">
    <property type="entry name" value="FabD/lysophospholipase-like"/>
    <property type="match status" value="1"/>
</dbReference>
<dbReference type="InterPro" id="IPR027417">
    <property type="entry name" value="P-loop_NTPase"/>
</dbReference>
<keyword evidence="8" id="KW-1185">Reference proteome</keyword>
<dbReference type="AlphaFoldDB" id="A0AAN6S6G9"/>
<dbReference type="GO" id="GO:0047499">
    <property type="term" value="F:calcium-independent phospholipase A2 activity"/>
    <property type="evidence" value="ECO:0007669"/>
    <property type="project" value="TreeGrafter"/>
</dbReference>
<feature type="short sequence motif" description="GXSXG" evidence="4">
    <location>
        <begin position="99"/>
        <end position="103"/>
    </location>
</feature>
<dbReference type="GO" id="GO:0016020">
    <property type="term" value="C:membrane"/>
    <property type="evidence" value="ECO:0007669"/>
    <property type="project" value="TreeGrafter"/>
</dbReference>
<dbReference type="GO" id="GO:0046486">
    <property type="term" value="P:glycerolipid metabolic process"/>
    <property type="evidence" value="ECO:0007669"/>
    <property type="project" value="UniProtKB-ARBA"/>
</dbReference>
<reference evidence="8" key="1">
    <citation type="journal article" date="2023" name="Mol. Phylogenet. Evol.">
        <title>Genome-scale phylogeny and comparative genomics of the fungal order Sordariales.</title>
        <authorList>
            <person name="Hensen N."/>
            <person name="Bonometti L."/>
            <person name="Westerberg I."/>
            <person name="Brannstrom I.O."/>
            <person name="Guillou S."/>
            <person name="Cros-Aarteil S."/>
            <person name="Calhoun S."/>
            <person name="Haridas S."/>
            <person name="Kuo A."/>
            <person name="Mondo S."/>
            <person name="Pangilinan J."/>
            <person name="Riley R."/>
            <person name="LaButti K."/>
            <person name="Andreopoulos B."/>
            <person name="Lipzen A."/>
            <person name="Chen C."/>
            <person name="Yan M."/>
            <person name="Daum C."/>
            <person name="Ng V."/>
            <person name="Clum A."/>
            <person name="Steindorff A."/>
            <person name="Ohm R.A."/>
            <person name="Martin F."/>
            <person name="Silar P."/>
            <person name="Natvig D.O."/>
            <person name="Lalanne C."/>
            <person name="Gautier V."/>
            <person name="Ament-Velasquez S.L."/>
            <person name="Kruys A."/>
            <person name="Hutchinson M.I."/>
            <person name="Powell A.J."/>
            <person name="Barry K."/>
            <person name="Miller A.N."/>
            <person name="Grigoriev I.V."/>
            <person name="Debuchy R."/>
            <person name="Gladieux P."/>
            <person name="Hiltunen Thoren M."/>
            <person name="Johannesson H."/>
        </authorList>
    </citation>
    <scope>NUCLEOTIDE SEQUENCE [LARGE SCALE GENOMIC DNA]</scope>
    <source>
        <strain evidence="8">CBS 340.73</strain>
    </source>
</reference>
<dbReference type="PANTHER" id="PTHR24185">
    <property type="entry name" value="CALCIUM-INDEPENDENT PHOSPHOLIPASE A2-GAMMA"/>
    <property type="match status" value="1"/>
</dbReference>
<feature type="compositionally biased region" description="Acidic residues" evidence="5">
    <location>
        <begin position="1087"/>
        <end position="1101"/>
    </location>
</feature>
<dbReference type="Pfam" id="PF00931">
    <property type="entry name" value="NB-ARC"/>
    <property type="match status" value="1"/>
</dbReference>
<sequence length="1114" mass="124017">MGYTARIVFTPSPCGAAIFLQTTEQEPYCLCARALTVVFSTCSASAAAKMSDSHDVCVLALDGGGVRGLVSLLILRRLMHLINPRQPPKPCDVFDYIAGTSTGGLIAIMLGRLRMDVQTCIDSYMELSRQVFNPRIGMGRFARILQSLTGNAAFDHNALEEAIKGVVRDVLGDENAPFLEKNPKCKVFVCASMSNTDTVRLRNYTSESEEDIPCTIWEAGRATSAAPTFFDPITFSNGFIFRDGALRDNNPIFQLLHEVQAHSPTASIYAVVSIGTGVPKSLRVNSRLDSVAYSCVKISTDTENVARRFHQSYCRLGCPCENRYFRFNVRGVESVRLDEWRKADIMMSNTSSYLTDEVEKLKACAKLLTRDTTLASHSLDDQPTQPEHESSLSLTQARREKQPEHDLSLSLTRREKQPSPGAGSHSFYQLDRIGQQPVAYFAARKELDQIKGILDDVLGKPAVQILSLLGLGGSGKTQLMLQYASTHREEYGVVLWIDASSQNALSDSFRLAASQLGLRLPAHEAPTSTGTALSVYQSALDGDVALVKKELERRSQSWLLLFDQADDPDIYNSLRKHMPSAKYGRIIVSSRRKDANHLGQHWLEIQGLPASSARDLLLHHAYITSPTKEQLECAEKVVQRLDCIALAVDLAGSYIQTLGSIQAYLDLYETQREKLLMHSLGSSAPVASGYKDSVFAAWGMSISAIPEGVANFLYLLCLLDRSNLSKDLFRQACSAKTLWNMESGNIERVHPSSQGVPQWLLELFCDAGGKWCELKFHEAVSQISSLFFVEKEVFSGTWLHSSGRVETESLTADGTFKTLLRIPQPVHELGRYYIVGKTRQKFCYDAFSVVLHSFKNEVPMSHLPIGTNPLMYVGRGGMVEKPSNLQRQLEEAYNHVLVFKDDITDNSNHQVLCFDVSYPLWQRAEALMSASMGWQDLIRDNRDSAWEIILDCAQSITRECRGGYSALDEPSWAFLDVTEDFELKWAARNRYYMCISRVSLLGINRMLVYRTPIYSIAVFAEAECAVKRNLDLTLEETEKWTEECTEIRTGSKAFKRWMDSDMGQYFILRAKAVAGMGEDATRLPAAPEDDSGSESEDDGQPEGESFAVEASSSG</sequence>
<dbReference type="CDD" id="cd07216">
    <property type="entry name" value="Pat17_PNPLA8_PNPLA9_like3"/>
    <property type="match status" value="1"/>
</dbReference>
<dbReference type="Proteomes" id="UP001303473">
    <property type="component" value="Unassembled WGS sequence"/>
</dbReference>
<evidence type="ECO:0000256" key="5">
    <source>
        <dbReference type="SAM" id="MobiDB-lite"/>
    </source>
</evidence>
<feature type="active site" description="Nucleophile" evidence="4">
    <location>
        <position position="101"/>
    </location>
</feature>
<keyword evidence="3 4" id="KW-0443">Lipid metabolism</keyword>
<feature type="compositionally biased region" description="Basic and acidic residues" evidence="5">
    <location>
        <begin position="397"/>
        <end position="417"/>
    </location>
</feature>
<feature type="short sequence motif" description="DGA/G" evidence="4">
    <location>
        <begin position="243"/>
        <end position="245"/>
    </location>
</feature>
<dbReference type="Gene3D" id="3.40.50.300">
    <property type="entry name" value="P-loop containing nucleotide triphosphate hydrolases"/>
    <property type="match status" value="1"/>
</dbReference>
<name>A0AAN6S6G9_9PEZI</name>
<protein>
    <recommendedName>
        <fullName evidence="6">PNPLA domain-containing protein</fullName>
    </recommendedName>
</protein>
<dbReference type="GO" id="GO:0019369">
    <property type="term" value="P:arachidonate metabolic process"/>
    <property type="evidence" value="ECO:0007669"/>
    <property type="project" value="TreeGrafter"/>
</dbReference>
<dbReference type="GO" id="GO:0016042">
    <property type="term" value="P:lipid catabolic process"/>
    <property type="evidence" value="ECO:0007669"/>
    <property type="project" value="UniProtKB-UniRule"/>
</dbReference>
<dbReference type="InterPro" id="IPR002641">
    <property type="entry name" value="PNPLA_dom"/>
</dbReference>
<dbReference type="PANTHER" id="PTHR24185:SF1">
    <property type="entry name" value="CALCIUM-INDEPENDENT PHOSPHOLIPASE A2-GAMMA"/>
    <property type="match status" value="1"/>
</dbReference>
<evidence type="ECO:0000313" key="8">
    <source>
        <dbReference type="Proteomes" id="UP001303473"/>
    </source>
</evidence>
<evidence type="ECO:0000313" key="7">
    <source>
        <dbReference type="EMBL" id="KAK3942902.1"/>
    </source>
</evidence>
<dbReference type="EMBL" id="MU853770">
    <property type="protein sequence ID" value="KAK3942902.1"/>
    <property type="molecule type" value="Genomic_DNA"/>
</dbReference>
<feature type="short sequence motif" description="GXGXXG" evidence="4">
    <location>
        <begin position="63"/>
        <end position="68"/>
    </location>
</feature>
<evidence type="ECO:0000256" key="2">
    <source>
        <dbReference type="ARBA" id="ARBA00022963"/>
    </source>
</evidence>
<evidence type="ECO:0000256" key="1">
    <source>
        <dbReference type="ARBA" id="ARBA00022801"/>
    </source>
</evidence>
<gene>
    <name evidence="7" type="ORF">QBC46DRAFT_379056</name>
</gene>
<feature type="active site" description="Proton acceptor" evidence="4">
    <location>
        <position position="243"/>
    </location>
</feature>
<comment type="caution">
    <text evidence="7">The sequence shown here is derived from an EMBL/GenBank/DDBJ whole genome shotgun (WGS) entry which is preliminary data.</text>
</comment>
<dbReference type="Pfam" id="PF01734">
    <property type="entry name" value="Patatin"/>
    <property type="match status" value="1"/>
</dbReference>
<feature type="region of interest" description="Disordered" evidence="5">
    <location>
        <begin position="1079"/>
        <end position="1114"/>
    </location>
</feature>
<dbReference type="InterPro" id="IPR002182">
    <property type="entry name" value="NB-ARC"/>
</dbReference>
<dbReference type="PROSITE" id="PS51635">
    <property type="entry name" value="PNPLA"/>
    <property type="match status" value="1"/>
</dbReference>
<feature type="domain" description="PNPLA" evidence="6">
    <location>
        <begin position="59"/>
        <end position="256"/>
    </location>
</feature>